<dbReference type="InterPro" id="IPR022749">
    <property type="entry name" value="D12N6_MeTrfase_N"/>
</dbReference>
<dbReference type="Pfam" id="PF02384">
    <property type="entry name" value="N6_Mtase"/>
    <property type="match status" value="1"/>
</dbReference>
<dbReference type="InterPro" id="IPR038333">
    <property type="entry name" value="T1MK-like_N_sf"/>
</dbReference>
<dbReference type="KEGG" id="mwe:WEN_02405"/>
<dbReference type="RefSeq" id="WP_014849978.1">
    <property type="nucleotide sequence ID" value="NC_018149.1"/>
</dbReference>
<comment type="similarity">
    <text evidence="1">Belongs to the N(4)/N(6)-methyltransferase family.</text>
</comment>
<evidence type="ECO:0000256" key="4">
    <source>
        <dbReference type="ARBA" id="ARBA00022679"/>
    </source>
</evidence>
<dbReference type="GO" id="GO:0009007">
    <property type="term" value="F:site-specific DNA-methyltransferase (adenine-specific) activity"/>
    <property type="evidence" value="ECO:0007669"/>
    <property type="project" value="UniProtKB-EC"/>
</dbReference>
<evidence type="ECO:0000256" key="3">
    <source>
        <dbReference type="ARBA" id="ARBA00022603"/>
    </source>
</evidence>
<dbReference type="GO" id="GO:0009307">
    <property type="term" value="P:DNA restriction-modification system"/>
    <property type="evidence" value="ECO:0007669"/>
    <property type="project" value="UniProtKB-KW"/>
</dbReference>
<dbReference type="SUPFAM" id="SSF53335">
    <property type="entry name" value="S-adenosyl-L-methionine-dependent methyltransferases"/>
    <property type="match status" value="1"/>
</dbReference>
<evidence type="ECO:0000256" key="5">
    <source>
        <dbReference type="ARBA" id="ARBA00022691"/>
    </source>
</evidence>
<dbReference type="GO" id="GO:0008170">
    <property type="term" value="F:N-methyltransferase activity"/>
    <property type="evidence" value="ECO:0007669"/>
    <property type="project" value="InterPro"/>
</dbReference>
<evidence type="ECO:0000256" key="7">
    <source>
        <dbReference type="ARBA" id="ARBA00047942"/>
    </source>
</evidence>
<comment type="catalytic activity">
    <reaction evidence="7">
        <text>a 2'-deoxyadenosine in DNA + S-adenosyl-L-methionine = an N(6)-methyl-2'-deoxyadenosine in DNA + S-adenosyl-L-homocysteine + H(+)</text>
        <dbReference type="Rhea" id="RHEA:15197"/>
        <dbReference type="Rhea" id="RHEA-COMP:12418"/>
        <dbReference type="Rhea" id="RHEA-COMP:12419"/>
        <dbReference type="ChEBI" id="CHEBI:15378"/>
        <dbReference type="ChEBI" id="CHEBI:57856"/>
        <dbReference type="ChEBI" id="CHEBI:59789"/>
        <dbReference type="ChEBI" id="CHEBI:90615"/>
        <dbReference type="ChEBI" id="CHEBI:90616"/>
        <dbReference type="EC" id="2.1.1.72"/>
    </reaction>
</comment>
<organism evidence="10 11">
    <name type="scientific">Mycoplasma wenyonii (strain Massachusetts)</name>
    <name type="common">Eperythrozoon wenyonii</name>
    <dbReference type="NCBI Taxonomy" id="1197325"/>
    <lineage>
        <taxon>Bacteria</taxon>
        <taxon>Bacillati</taxon>
        <taxon>Mycoplasmatota</taxon>
        <taxon>Mollicutes</taxon>
        <taxon>Mycoplasmataceae</taxon>
        <taxon>Mycoplasma</taxon>
    </lineage>
</organism>
<accession>I6Z6R8</accession>
<dbReference type="PANTHER" id="PTHR42998">
    <property type="entry name" value="TYPE I RESTRICTION ENZYME HINDVIIP M PROTEIN-RELATED"/>
    <property type="match status" value="1"/>
</dbReference>
<dbReference type="InterPro" id="IPR029063">
    <property type="entry name" value="SAM-dependent_MTases_sf"/>
</dbReference>
<keyword evidence="3 10" id="KW-0489">Methyltransferase</keyword>
<gene>
    <name evidence="10" type="ordered locus">WEN_02405</name>
</gene>
<dbReference type="OrthoDB" id="9814572at2"/>
<dbReference type="EMBL" id="CP003703">
    <property type="protein sequence ID" value="AFN65268.1"/>
    <property type="molecule type" value="Genomic_DNA"/>
</dbReference>
<keyword evidence="4 10" id="KW-0808">Transferase</keyword>
<name>I6Z6R8_MYCWM</name>
<dbReference type="CDD" id="cd02440">
    <property type="entry name" value="AdoMet_MTases"/>
    <property type="match status" value="1"/>
</dbReference>
<dbReference type="EC" id="2.1.1.72" evidence="2"/>
<evidence type="ECO:0000256" key="2">
    <source>
        <dbReference type="ARBA" id="ARBA00011900"/>
    </source>
</evidence>
<keyword evidence="6" id="KW-0680">Restriction system</keyword>
<reference evidence="10 11" key="1">
    <citation type="journal article" date="2012" name="J. Bacteriol.">
        <title>Complete genome sequence of Mycoplasma wenyonii strain Massachusetts.</title>
        <authorList>
            <person name="Dos Santos A.P."/>
            <person name="Guimaraes A.M."/>
            <person name="do Nascimento N.C."/>
            <person name="Sanmiguel P.J."/>
            <person name="Messick J.B."/>
        </authorList>
    </citation>
    <scope>NUCLEOTIDE SEQUENCE [LARGE SCALE GENOMIC DNA]</scope>
    <source>
        <strain evidence="10 11">Massachusetts</strain>
    </source>
</reference>
<proteinExistence type="inferred from homology"/>
<keyword evidence="11" id="KW-1185">Reference proteome</keyword>
<feature type="domain" description="N6 adenine-specific DNA methyltransferase N-terminal" evidence="9">
    <location>
        <begin position="28"/>
        <end position="134"/>
    </location>
</feature>
<evidence type="ECO:0000313" key="10">
    <source>
        <dbReference type="EMBL" id="AFN65268.1"/>
    </source>
</evidence>
<dbReference type="REBASE" id="53469">
    <property type="entry name" value="M.MweMORF2405P"/>
</dbReference>
<keyword evidence="5" id="KW-0949">S-adenosyl-L-methionine</keyword>
<dbReference type="PANTHER" id="PTHR42998:SF1">
    <property type="entry name" value="TYPE I RESTRICTION ENZYME HINDI METHYLASE SUBUNIT"/>
    <property type="match status" value="1"/>
</dbReference>
<dbReference type="GO" id="GO:0032259">
    <property type="term" value="P:methylation"/>
    <property type="evidence" value="ECO:0007669"/>
    <property type="project" value="UniProtKB-KW"/>
</dbReference>
<feature type="domain" description="DNA methylase adenine-specific" evidence="8">
    <location>
        <begin position="171"/>
        <end position="461"/>
    </location>
</feature>
<dbReference type="Pfam" id="PF12161">
    <property type="entry name" value="HsdM_N"/>
    <property type="match status" value="1"/>
</dbReference>
<evidence type="ECO:0000259" key="9">
    <source>
        <dbReference type="Pfam" id="PF12161"/>
    </source>
</evidence>
<dbReference type="GO" id="GO:0003677">
    <property type="term" value="F:DNA binding"/>
    <property type="evidence" value="ECO:0007669"/>
    <property type="project" value="InterPro"/>
</dbReference>
<evidence type="ECO:0000259" key="8">
    <source>
        <dbReference type="Pfam" id="PF02384"/>
    </source>
</evidence>
<evidence type="ECO:0000256" key="1">
    <source>
        <dbReference type="ARBA" id="ARBA00006594"/>
    </source>
</evidence>
<protein>
    <recommendedName>
        <fullName evidence="2">site-specific DNA-methyltransferase (adenine-specific)</fullName>
        <ecNumber evidence="2">2.1.1.72</ecNumber>
    </recommendedName>
</protein>
<dbReference type="AlphaFoldDB" id="I6Z6R8"/>
<dbReference type="Gene3D" id="3.40.50.150">
    <property type="entry name" value="Vaccinia Virus protein VP39"/>
    <property type="match status" value="1"/>
</dbReference>
<evidence type="ECO:0000313" key="11">
    <source>
        <dbReference type="Proteomes" id="UP000009005"/>
    </source>
</evidence>
<sequence>MSHQRVEERFKKLRRLMEGVPIHTFDVIVNSLFLLKHLNSEFARERQKVIEEYGEIFADDKDFYSDNAQCFLEKEARWSEIINLSLLNENLAFLLDQAFHTLERNNKHVKGVLKADYFTNSNFETKNLKAVMEEISKTYEEMEKSEFLVFFQDFLNLCAKARSESESRLEKNKLHTPIVIAKLLVALADPYEGNIYDPCCGTAGLLVEATKHVRKKKSTLDNVFFYGQELSEEMNQFARINQAINGCEFKLGDSVSTFSHDCWKDKQMDCIITNFPINQKKWKNYGDSGEGVGWQKIFGVISEERDGNWAWVAHIIDKLSEEGIATFLLPEKELDNLDAKRFRKELVEKDWIEAIILLPKRSIYEDVSYIAIVVINKDKQEKVLLRGNERITYRSREEQILYIDFSNEKNVTDEIVEQIINIFNSWRKEGFIENEFCQIIDCERIKKHTSYSLSPVAYSVTEGDSIKNLQQIEWLKNESKKIEKRLIQLFECEKRWEEKFKELVEEKEKELTEVSVT</sequence>
<dbReference type="Gene3D" id="1.20.1260.30">
    <property type="match status" value="1"/>
</dbReference>
<dbReference type="PRINTS" id="PR00507">
    <property type="entry name" value="N12N6MTFRASE"/>
</dbReference>
<dbReference type="PATRIC" id="fig|1197325.3.peg.517"/>
<dbReference type="HOGENOM" id="CLU_527670_0_0_14"/>
<dbReference type="InterPro" id="IPR003356">
    <property type="entry name" value="DNA_methylase_A-5"/>
</dbReference>
<dbReference type="Proteomes" id="UP000009005">
    <property type="component" value="Chromosome"/>
</dbReference>
<dbReference type="InterPro" id="IPR052916">
    <property type="entry name" value="Type-I_RE_MTase_Subunit"/>
</dbReference>
<dbReference type="STRING" id="1197325.WEN_02405"/>
<evidence type="ECO:0000256" key="6">
    <source>
        <dbReference type="ARBA" id="ARBA00022747"/>
    </source>
</evidence>